<protein>
    <recommendedName>
        <fullName evidence="1">ATPase BadF/BadG/BcrA/BcrD type domain-containing protein</fullName>
    </recommendedName>
</protein>
<sequence length="329" mass="34139">MHNSSLMLAIDAGGTSTRATLLNTAGECLGYGRSGPGNPVSSGLDRVMHSYREAIEQSLEMAGRALDDFRSLTIAMAGGSTHSPISGMAEAFKTINPSSEVVIESDLLATYFSGTYHGDGYALVAGTGAVCARIRNFSLDRVTDGTGWLLGDHGSGYWIGYHCARAVAADLDGIGPATAMTALLTEQLGLQHSAASFEGRPARLQAMIQTIYALRPIELAAFAVIVFQAAAAGDSVAGDLLSKAGQLLSHSLRTTRSAEVTGPLVLGGSILSSRSVIEDELASELAGQAVFRVPDGLAGAALLALRHAGVRVDQEIFTRIGSSLSALRS</sequence>
<dbReference type="AlphaFoldDB" id="A0A0D4C1M1"/>
<organism evidence="2 3">
    <name type="scientific">Psychromicrobium lacuslunae</name>
    <dbReference type="NCBI Taxonomy" id="1618207"/>
    <lineage>
        <taxon>Bacteria</taxon>
        <taxon>Bacillati</taxon>
        <taxon>Actinomycetota</taxon>
        <taxon>Actinomycetes</taxon>
        <taxon>Micrococcales</taxon>
        <taxon>Micrococcaceae</taxon>
        <taxon>Psychromicrobium</taxon>
    </lineage>
</organism>
<dbReference type="Pfam" id="PF01869">
    <property type="entry name" value="BcrAD_BadFG"/>
    <property type="match status" value="1"/>
</dbReference>
<evidence type="ECO:0000313" key="2">
    <source>
        <dbReference type="EMBL" id="AJT42300.1"/>
    </source>
</evidence>
<dbReference type="PANTHER" id="PTHR43190:SF3">
    <property type="entry name" value="N-ACETYL-D-GLUCOSAMINE KINASE"/>
    <property type="match status" value="1"/>
</dbReference>
<dbReference type="HOGENOM" id="CLU_016274_3_0_11"/>
<gene>
    <name evidence="2" type="ORF">UM93_13840</name>
</gene>
<dbReference type="KEGG" id="ari:UM93_13840"/>
<dbReference type="InterPro" id="IPR043129">
    <property type="entry name" value="ATPase_NBD"/>
</dbReference>
<reference evidence="2 3" key="1">
    <citation type="journal article" date="2015" name="Genome Announc.">
        <title>Complete Genome Sequencing of Protease-Producing Novel Arthrobacter sp. Strain IHBB 11108 Using PacBio Single-Molecule Real-Time Sequencing Technology.</title>
        <authorList>
            <person name="Kiran S."/>
            <person name="Swarnkar M.K."/>
            <person name="Pal M."/>
            <person name="Thakur R."/>
            <person name="Tewari R."/>
            <person name="Singh A.K."/>
            <person name="Gulati A."/>
        </authorList>
    </citation>
    <scope>NUCLEOTIDE SEQUENCE [LARGE SCALE GENOMIC DNA]</scope>
    <source>
        <strain evidence="2 3">IHBB 11108</strain>
    </source>
</reference>
<accession>A0A0D4C1M1</accession>
<feature type="domain" description="ATPase BadF/BadG/BcrA/BcrD type" evidence="1">
    <location>
        <begin position="10"/>
        <end position="304"/>
    </location>
</feature>
<dbReference type="EMBL" id="CP011005">
    <property type="protein sequence ID" value="AJT42300.1"/>
    <property type="molecule type" value="Genomic_DNA"/>
</dbReference>
<dbReference type="STRING" id="1618207.UM93_13840"/>
<dbReference type="SUPFAM" id="SSF53067">
    <property type="entry name" value="Actin-like ATPase domain"/>
    <property type="match status" value="2"/>
</dbReference>
<dbReference type="PATRIC" id="fig|1618207.4.peg.2811"/>
<proteinExistence type="predicted"/>
<dbReference type="PANTHER" id="PTHR43190">
    <property type="entry name" value="N-ACETYL-D-GLUCOSAMINE KINASE"/>
    <property type="match status" value="1"/>
</dbReference>
<dbReference type="InterPro" id="IPR052519">
    <property type="entry name" value="Euk-type_GlcNAc_Kinase"/>
</dbReference>
<evidence type="ECO:0000259" key="1">
    <source>
        <dbReference type="Pfam" id="PF01869"/>
    </source>
</evidence>
<evidence type="ECO:0000313" key="3">
    <source>
        <dbReference type="Proteomes" id="UP000061839"/>
    </source>
</evidence>
<dbReference type="Proteomes" id="UP000061839">
    <property type="component" value="Chromosome"/>
</dbReference>
<dbReference type="InterPro" id="IPR002731">
    <property type="entry name" value="ATPase_BadF"/>
</dbReference>
<dbReference type="OrthoDB" id="8701357at2"/>
<keyword evidence="3" id="KW-1185">Reference proteome</keyword>
<dbReference type="RefSeq" id="WP_045076123.1">
    <property type="nucleotide sequence ID" value="NZ_CP011005.1"/>
</dbReference>
<dbReference type="Gene3D" id="3.30.420.40">
    <property type="match status" value="2"/>
</dbReference>
<name>A0A0D4C1M1_9MICC</name>